<dbReference type="OrthoDB" id="6428749at2759"/>
<dbReference type="SUPFAM" id="SSF75304">
    <property type="entry name" value="Amidase signature (AS) enzymes"/>
    <property type="match status" value="1"/>
</dbReference>
<dbReference type="Proteomes" id="UP000236664">
    <property type="component" value="Unassembled WGS sequence"/>
</dbReference>
<dbReference type="STRING" id="42673.A0A2K0VUS8"/>
<sequence length="90" mass="10002">MLVQPYQLSATDVAAKIRDGQLTVEEYAQSLLGRIKERDPVVKAWAYLNPDQVLEQARKLDAVPKEDRGPLHGVAIAVKDVIYTKGKSAR</sequence>
<gene>
    <name evidence="2" type="ORF">FNYG_12968</name>
</gene>
<dbReference type="InterPro" id="IPR023631">
    <property type="entry name" value="Amidase_dom"/>
</dbReference>
<dbReference type="Pfam" id="PF01425">
    <property type="entry name" value="Amidase"/>
    <property type="match status" value="1"/>
</dbReference>
<accession>A0A2K0VUS8</accession>
<name>A0A2K0VUS8_GIBNY</name>
<keyword evidence="3" id="KW-1185">Reference proteome</keyword>
<dbReference type="PANTHER" id="PTHR42678">
    <property type="entry name" value="AMIDASE"/>
    <property type="match status" value="1"/>
</dbReference>
<organism evidence="2 3">
    <name type="scientific">Gibberella nygamai</name>
    <name type="common">Bean root rot disease fungus</name>
    <name type="synonym">Fusarium nygamai</name>
    <dbReference type="NCBI Taxonomy" id="42673"/>
    <lineage>
        <taxon>Eukaryota</taxon>
        <taxon>Fungi</taxon>
        <taxon>Dikarya</taxon>
        <taxon>Ascomycota</taxon>
        <taxon>Pezizomycotina</taxon>
        <taxon>Sordariomycetes</taxon>
        <taxon>Hypocreomycetidae</taxon>
        <taxon>Hypocreales</taxon>
        <taxon>Nectriaceae</taxon>
        <taxon>Fusarium</taxon>
        <taxon>Fusarium fujikuroi species complex</taxon>
    </lineage>
</organism>
<dbReference type="EMBL" id="MTQA01000249">
    <property type="protein sequence ID" value="PNP73778.1"/>
    <property type="molecule type" value="Genomic_DNA"/>
</dbReference>
<dbReference type="PANTHER" id="PTHR42678:SF2">
    <property type="entry name" value="AMIDASE FAMILY PROTEIN (AFU_ORTHOLOGUE AFUA_6G14410)"/>
    <property type="match status" value="1"/>
</dbReference>
<evidence type="ECO:0000313" key="3">
    <source>
        <dbReference type="Proteomes" id="UP000236664"/>
    </source>
</evidence>
<protein>
    <recommendedName>
        <fullName evidence="1">Amidase domain-containing protein</fullName>
    </recommendedName>
</protein>
<proteinExistence type="predicted"/>
<evidence type="ECO:0000259" key="1">
    <source>
        <dbReference type="Pfam" id="PF01425"/>
    </source>
</evidence>
<dbReference type="InterPro" id="IPR036928">
    <property type="entry name" value="AS_sf"/>
</dbReference>
<evidence type="ECO:0000313" key="2">
    <source>
        <dbReference type="EMBL" id="PNP73778.1"/>
    </source>
</evidence>
<comment type="caution">
    <text evidence="2">The sequence shown here is derived from an EMBL/GenBank/DDBJ whole genome shotgun (WGS) entry which is preliminary data.</text>
</comment>
<reference evidence="2 3" key="1">
    <citation type="submission" date="2017-06" db="EMBL/GenBank/DDBJ databases">
        <title>Genome of Fusarium nygamai isolate CS10214.</title>
        <authorList>
            <person name="Gardiner D.M."/>
            <person name="Obanor F."/>
            <person name="Kazan K."/>
        </authorList>
    </citation>
    <scope>NUCLEOTIDE SEQUENCE [LARGE SCALE GENOMIC DNA]</scope>
    <source>
        <strain evidence="2 3">CS10214</strain>
    </source>
</reference>
<feature type="domain" description="Amidase" evidence="1">
    <location>
        <begin position="28"/>
        <end position="87"/>
    </location>
</feature>
<dbReference type="AlphaFoldDB" id="A0A2K0VUS8"/>
<dbReference type="Gene3D" id="3.90.1300.10">
    <property type="entry name" value="Amidase signature (AS) domain"/>
    <property type="match status" value="1"/>
</dbReference>